<gene>
    <name evidence="9" type="ORF">BCV69DRAFT_25464</name>
</gene>
<dbReference type="Proteomes" id="UP000245942">
    <property type="component" value="Unassembled WGS sequence"/>
</dbReference>
<sequence>MPFGFSLDPRQTSRQATRNQQRSSTRPRDDDDDVFQYYSDEDPSLDDDDDSDEYDHQESASARLLPTSSSHVPSSSTSRKGKSKSRSHPPPHSHTSIRLEEMYQTPTLKRSFSSKRILSRRYSDSDEEPRSPDPAQDGSSPSDPAAGGEAGADGAAAGPSTPRRPGSSRRSRSQRRSFHRPSELAAAEAGEAEEPAWVQGFELDRSAKENKSLAVSAELDEMGMGRYQWYIFFLCGLGFFIDLLWAQMFGLITVPLRSETGFGASSENIGTLSTAFNVGLTVGAFCWGIGVDIVGRKWSFYLTCLIAGIFGISSGAPDTFTGLRVLVAFTGFGVGGNIPIDCTITLEFLPTQRHYLLALLSVFQPIGTLAASGIAYGFIPKYSCGGGEAQVNGLCTRDENSGWRYAIYTIGGITLGVFFIRFLVFKFRESPSYLINRGHDEQALSVLYEIARVNKAKKPRLTMGDFKLIEERCKRHQLGLDEEGEEGSTANRSAESSDPFAAPASSSTRPVSTIIHGEGEEKAEDDYANETTAQTFKRTMREARAQFSMAGLLFKDRKMARITILLWLTYMADFFGFNIAGVFLPLILSDRGVVAGQTLSETYRDYVAIYAPGIAACLLACALIEVPRVGRQYVMVISSALMGISLFLYTKVTSQAGSVGLNAMEYFFQSLFNAVLYAVVPEFYPSAVRGTAAGLTSTLGRISGIIAPLAGQSLYGANGGTAEGATRTLYMGGGVILICPLALILLPYDTRGKRSY</sequence>
<feature type="transmembrane region" description="Helical" evidence="7">
    <location>
        <begin position="564"/>
        <end position="587"/>
    </location>
</feature>
<keyword evidence="3 7" id="KW-0812">Transmembrane</keyword>
<organism evidence="9 10">
    <name type="scientific">Pseudomicrostroma glucosiphilum</name>
    <dbReference type="NCBI Taxonomy" id="1684307"/>
    <lineage>
        <taxon>Eukaryota</taxon>
        <taxon>Fungi</taxon>
        <taxon>Dikarya</taxon>
        <taxon>Basidiomycota</taxon>
        <taxon>Ustilaginomycotina</taxon>
        <taxon>Exobasidiomycetes</taxon>
        <taxon>Microstromatales</taxon>
        <taxon>Microstromatales incertae sedis</taxon>
        <taxon>Pseudomicrostroma</taxon>
    </lineage>
</organism>
<keyword evidence="2" id="KW-0813">Transport</keyword>
<evidence type="ECO:0000313" key="9">
    <source>
        <dbReference type="EMBL" id="PWN24295.1"/>
    </source>
</evidence>
<dbReference type="InterPro" id="IPR020846">
    <property type="entry name" value="MFS_dom"/>
</dbReference>
<feature type="transmembrane region" description="Helical" evidence="7">
    <location>
        <begin position="633"/>
        <end position="651"/>
    </location>
</feature>
<evidence type="ECO:0000256" key="1">
    <source>
        <dbReference type="ARBA" id="ARBA00004141"/>
    </source>
</evidence>
<dbReference type="PANTHER" id="PTHR23511:SF3">
    <property type="entry name" value="MAJOR FACILITATOR SUPERFAMILY (MFS) PROFILE DOMAIN-CONTAINING PROTEIN"/>
    <property type="match status" value="1"/>
</dbReference>
<reference evidence="9 10" key="1">
    <citation type="journal article" date="2018" name="Mol. Biol. Evol.">
        <title>Broad Genomic Sampling Reveals a Smut Pathogenic Ancestry of the Fungal Clade Ustilaginomycotina.</title>
        <authorList>
            <person name="Kijpornyongpan T."/>
            <person name="Mondo S.J."/>
            <person name="Barry K."/>
            <person name="Sandor L."/>
            <person name="Lee J."/>
            <person name="Lipzen A."/>
            <person name="Pangilinan J."/>
            <person name="LaButti K."/>
            <person name="Hainaut M."/>
            <person name="Henrissat B."/>
            <person name="Grigoriev I.V."/>
            <person name="Spatafora J.W."/>
            <person name="Aime M.C."/>
        </authorList>
    </citation>
    <scope>NUCLEOTIDE SEQUENCE [LARGE SCALE GENOMIC DNA]</scope>
    <source>
        <strain evidence="9 10">MCA 4718</strain>
    </source>
</reference>
<feature type="compositionally biased region" description="Basic residues" evidence="6">
    <location>
        <begin position="166"/>
        <end position="179"/>
    </location>
</feature>
<feature type="transmembrane region" description="Helical" evidence="7">
    <location>
        <begin position="607"/>
        <end position="626"/>
    </location>
</feature>
<protein>
    <submittedName>
        <fullName evidence="9">MFS general substrate transporter</fullName>
    </submittedName>
</protein>
<feature type="region of interest" description="Disordered" evidence="6">
    <location>
        <begin position="479"/>
        <end position="511"/>
    </location>
</feature>
<feature type="compositionally biased region" description="Low complexity" evidence="6">
    <location>
        <begin position="66"/>
        <end position="78"/>
    </location>
</feature>
<feature type="transmembrane region" description="Helical" evidence="7">
    <location>
        <begin position="298"/>
        <end position="316"/>
    </location>
</feature>
<feature type="transmembrane region" description="Helical" evidence="7">
    <location>
        <begin position="229"/>
        <end position="249"/>
    </location>
</feature>
<feature type="region of interest" description="Disordered" evidence="6">
    <location>
        <begin position="1"/>
        <end position="191"/>
    </location>
</feature>
<keyword evidence="4 7" id="KW-1133">Transmembrane helix</keyword>
<feature type="domain" description="Major facilitator superfamily (MFS) profile" evidence="8">
    <location>
        <begin position="231"/>
        <end position="751"/>
    </location>
</feature>
<comment type="subcellular location">
    <subcellularLocation>
        <location evidence="1">Membrane</location>
        <topology evidence="1">Multi-pass membrane protein</topology>
    </subcellularLocation>
</comment>
<evidence type="ECO:0000256" key="2">
    <source>
        <dbReference type="ARBA" id="ARBA00022448"/>
    </source>
</evidence>
<feature type="transmembrane region" description="Helical" evidence="7">
    <location>
        <begin position="356"/>
        <end position="379"/>
    </location>
</feature>
<evidence type="ECO:0000256" key="5">
    <source>
        <dbReference type="ARBA" id="ARBA00023136"/>
    </source>
</evidence>
<dbReference type="OrthoDB" id="3936150at2759"/>
<dbReference type="Pfam" id="PF07690">
    <property type="entry name" value="MFS_1"/>
    <property type="match status" value="1"/>
</dbReference>
<feature type="transmembrane region" description="Helical" evidence="7">
    <location>
        <begin position="269"/>
        <end position="291"/>
    </location>
</feature>
<dbReference type="InterPro" id="IPR036259">
    <property type="entry name" value="MFS_trans_sf"/>
</dbReference>
<dbReference type="PROSITE" id="PS50850">
    <property type="entry name" value="MFS"/>
    <property type="match status" value="1"/>
</dbReference>
<dbReference type="InterPro" id="IPR011701">
    <property type="entry name" value="MFS"/>
</dbReference>
<keyword evidence="10" id="KW-1185">Reference proteome</keyword>
<accession>A0A316UM96</accession>
<feature type="compositionally biased region" description="Low complexity" evidence="6">
    <location>
        <begin position="137"/>
        <end position="165"/>
    </location>
</feature>
<dbReference type="SUPFAM" id="SSF103473">
    <property type="entry name" value="MFS general substrate transporter"/>
    <property type="match status" value="1"/>
</dbReference>
<feature type="compositionally biased region" description="Basic residues" evidence="6">
    <location>
        <begin position="79"/>
        <end position="91"/>
    </location>
</feature>
<keyword evidence="5 7" id="KW-0472">Membrane</keyword>
<name>A0A316UM96_9BASI</name>
<dbReference type="GO" id="GO:0022857">
    <property type="term" value="F:transmembrane transporter activity"/>
    <property type="evidence" value="ECO:0007669"/>
    <property type="project" value="InterPro"/>
</dbReference>
<evidence type="ECO:0000259" key="8">
    <source>
        <dbReference type="PROSITE" id="PS50850"/>
    </source>
</evidence>
<evidence type="ECO:0000256" key="4">
    <source>
        <dbReference type="ARBA" id="ARBA00022989"/>
    </source>
</evidence>
<evidence type="ECO:0000313" key="10">
    <source>
        <dbReference type="Proteomes" id="UP000245942"/>
    </source>
</evidence>
<dbReference type="EMBL" id="KZ819321">
    <property type="protein sequence ID" value="PWN24295.1"/>
    <property type="molecule type" value="Genomic_DNA"/>
</dbReference>
<feature type="compositionally biased region" description="Low complexity" evidence="6">
    <location>
        <begin position="493"/>
        <end position="507"/>
    </location>
</feature>
<dbReference type="RefSeq" id="XP_025351455.1">
    <property type="nucleotide sequence ID" value="XM_025490561.1"/>
</dbReference>
<dbReference type="Pfam" id="PF00083">
    <property type="entry name" value="Sugar_tr"/>
    <property type="match status" value="1"/>
</dbReference>
<evidence type="ECO:0000256" key="6">
    <source>
        <dbReference type="SAM" id="MobiDB-lite"/>
    </source>
</evidence>
<dbReference type="GO" id="GO:0016020">
    <property type="term" value="C:membrane"/>
    <property type="evidence" value="ECO:0007669"/>
    <property type="project" value="UniProtKB-SubCell"/>
</dbReference>
<proteinExistence type="predicted"/>
<dbReference type="GeneID" id="37012295"/>
<feature type="compositionally biased region" description="Polar residues" evidence="6">
    <location>
        <begin position="9"/>
        <end position="24"/>
    </location>
</feature>
<feature type="transmembrane region" description="Helical" evidence="7">
    <location>
        <begin position="730"/>
        <end position="748"/>
    </location>
</feature>
<evidence type="ECO:0000256" key="7">
    <source>
        <dbReference type="SAM" id="Phobius"/>
    </source>
</evidence>
<feature type="compositionally biased region" description="Acidic residues" evidence="6">
    <location>
        <begin position="30"/>
        <end position="55"/>
    </location>
</feature>
<dbReference type="InterPro" id="IPR005828">
    <property type="entry name" value="MFS_sugar_transport-like"/>
</dbReference>
<evidence type="ECO:0000256" key="3">
    <source>
        <dbReference type="ARBA" id="ARBA00022692"/>
    </source>
</evidence>
<feature type="transmembrane region" description="Helical" evidence="7">
    <location>
        <begin position="322"/>
        <end position="344"/>
    </location>
</feature>
<feature type="compositionally biased region" description="Basic and acidic residues" evidence="6">
    <location>
        <begin position="121"/>
        <end position="131"/>
    </location>
</feature>
<dbReference type="PANTHER" id="PTHR23511">
    <property type="entry name" value="SYNAPTIC VESICLE GLYCOPROTEIN 2"/>
    <property type="match status" value="1"/>
</dbReference>
<feature type="compositionally biased region" description="Polar residues" evidence="6">
    <location>
        <begin position="104"/>
        <end position="116"/>
    </location>
</feature>
<dbReference type="AlphaFoldDB" id="A0A316UM96"/>
<dbReference type="Gene3D" id="1.20.1250.20">
    <property type="entry name" value="MFS general substrate transporter like domains"/>
    <property type="match status" value="1"/>
</dbReference>
<dbReference type="CDD" id="cd17316">
    <property type="entry name" value="MFS_SV2_like"/>
    <property type="match status" value="1"/>
</dbReference>
<feature type="transmembrane region" description="Helical" evidence="7">
    <location>
        <begin position="405"/>
        <end position="424"/>
    </location>
</feature>